<dbReference type="SUPFAM" id="SSF48452">
    <property type="entry name" value="TPR-like"/>
    <property type="match status" value="1"/>
</dbReference>
<evidence type="ECO:0000259" key="3">
    <source>
        <dbReference type="Pfam" id="PF20239"/>
    </source>
</evidence>
<dbReference type="STRING" id="69395.AQ619_01625"/>
<dbReference type="OrthoDB" id="9780299at2"/>
<gene>
    <name evidence="4" type="ORF">AQ619_01625</name>
</gene>
<dbReference type="Gene3D" id="1.10.1740.10">
    <property type="match status" value="1"/>
</dbReference>
<organism evidence="4 5">
    <name type="scientific">Caulobacter henricii</name>
    <dbReference type="NCBI Taxonomy" id="69395"/>
    <lineage>
        <taxon>Bacteria</taxon>
        <taxon>Pseudomonadati</taxon>
        <taxon>Pseudomonadota</taxon>
        <taxon>Alphaproteobacteria</taxon>
        <taxon>Caulobacterales</taxon>
        <taxon>Caulobacteraceae</taxon>
        <taxon>Caulobacter</taxon>
    </lineage>
</organism>
<evidence type="ECO:0000259" key="1">
    <source>
        <dbReference type="Pfam" id="PF04542"/>
    </source>
</evidence>
<proteinExistence type="predicted"/>
<evidence type="ECO:0000313" key="5">
    <source>
        <dbReference type="Proteomes" id="UP000056905"/>
    </source>
</evidence>
<dbReference type="GO" id="GO:0006352">
    <property type="term" value="P:DNA-templated transcription initiation"/>
    <property type="evidence" value="ECO:0007669"/>
    <property type="project" value="InterPro"/>
</dbReference>
<dbReference type="InterPro" id="IPR011990">
    <property type="entry name" value="TPR-like_helical_dom_sf"/>
</dbReference>
<dbReference type="InterPro" id="IPR013325">
    <property type="entry name" value="RNA_pol_sigma_r2"/>
</dbReference>
<dbReference type="InterPro" id="IPR013324">
    <property type="entry name" value="RNA_pol_sigma_r3/r4-like"/>
</dbReference>
<accession>A0A0P0NW15</accession>
<name>A0A0P0NW15_9CAUL</name>
<dbReference type="SUPFAM" id="SSF88946">
    <property type="entry name" value="Sigma2 domain of RNA polymerase sigma factors"/>
    <property type="match status" value="1"/>
</dbReference>
<dbReference type="PANTHER" id="PTHR47756">
    <property type="entry name" value="BLL6612 PROTEIN-RELATED"/>
    <property type="match status" value="1"/>
</dbReference>
<dbReference type="InterPro" id="IPR007627">
    <property type="entry name" value="RNA_pol_sigma70_r2"/>
</dbReference>
<feature type="domain" description="DUF6596" evidence="3">
    <location>
        <begin position="179"/>
        <end position="279"/>
    </location>
</feature>
<dbReference type="RefSeq" id="WP_062143342.1">
    <property type="nucleotide sequence ID" value="NZ_CP013002.1"/>
</dbReference>
<evidence type="ECO:0000313" key="4">
    <source>
        <dbReference type="EMBL" id="ALL12164.1"/>
    </source>
</evidence>
<dbReference type="SUPFAM" id="SSF88659">
    <property type="entry name" value="Sigma3 and sigma4 domains of RNA polymerase sigma factors"/>
    <property type="match status" value="1"/>
</dbReference>
<keyword evidence="5" id="KW-1185">Reference proteome</keyword>
<dbReference type="PANTHER" id="PTHR47756:SF1">
    <property type="entry name" value="BLL0085 PROTEIN"/>
    <property type="match status" value="1"/>
</dbReference>
<dbReference type="InterPro" id="IPR046531">
    <property type="entry name" value="DUF6596"/>
</dbReference>
<protein>
    <submittedName>
        <fullName evidence="4">RNA polymerase subunit sigma-24</fullName>
    </submittedName>
</protein>
<dbReference type="Pfam" id="PF20239">
    <property type="entry name" value="DUF6596"/>
    <property type="match status" value="1"/>
</dbReference>
<sequence>MSGAVGLDRVARENGGRIIAALAAGFRDLDLAEEAFAEACARAAAAWPSRPPQDPAAWLYATARRAALDAVRRRGVRRRLAPEPPEPTPSVEEAMTSDEALIPDERLRLIFVCCHPVVPVEARASLTLRLVCGLSVREIARAFLVAEPAMFQRLTRAKRRIAQSGEPFEIPGPEAWTERLSAVLSTLEVAYARAHGDAAGAGAHAGFAREMLDLTGVLVGLLPNEPEGLGFAALVRYAEARRPARLDETGAMVPLSEQDPALWRRSLIVEAEALLRRAADLDRPGPRQLQAAIHAVWCGRRSLEEPPRWGTVLALYDALLAWRDDPVVRLNRAVALAEVAGPSAALAQVEGLSPAGLDDFAPYHALRADLLARLDRTVEACASYDRALALDPGPAERLWLQRRRGALMMD</sequence>
<dbReference type="Pfam" id="PF08281">
    <property type="entry name" value="Sigma70_r4_2"/>
    <property type="match status" value="1"/>
</dbReference>
<dbReference type="InterPro" id="IPR013249">
    <property type="entry name" value="RNA_pol_sigma70_r4_t2"/>
</dbReference>
<dbReference type="GO" id="GO:0016987">
    <property type="term" value="F:sigma factor activity"/>
    <property type="evidence" value="ECO:0007669"/>
    <property type="project" value="InterPro"/>
</dbReference>
<reference evidence="4 5" key="1">
    <citation type="submission" date="2015-10" db="EMBL/GenBank/DDBJ databases">
        <title>Conservation of the essential genome among Caulobacter and Brevundimonas species.</title>
        <authorList>
            <person name="Scott D."/>
            <person name="Ely B."/>
        </authorList>
    </citation>
    <scope>NUCLEOTIDE SEQUENCE [LARGE SCALE GENOMIC DNA]</scope>
    <source>
        <strain evidence="4 5">CB4</strain>
    </source>
</reference>
<feature type="domain" description="RNA polymerase sigma factor 70 region 4 type 2" evidence="2">
    <location>
        <begin position="111"/>
        <end position="161"/>
    </location>
</feature>
<evidence type="ECO:0000259" key="2">
    <source>
        <dbReference type="Pfam" id="PF08281"/>
    </source>
</evidence>
<dbReference type="Pfam" id="PF04542">
    <property type="entry name" value="Sigma70_r2"/>
    <property type="match status" value="1"/>
</dbReference>
<feature type="domain" description="RNA polymerase sigma-70 region 2" evidence="1">
    <location>
        <begin position="17"/>
        <end position="75"/>
    </location>
</feature>
<dbReference type="EMBL" id="CP013002">
    <property type="protein sequence ID" value="ALL12164.1"/>
    <property type="molecule type" value="Genomic_DNA"/>
</dbReference>
<dbReference type="Proteomes" id="UP000056905">
    <property type="component" value="Chromosome"/>
</dbReference>
<dbReference type="GO" id="GO:0003677">
    <property type="term" value="F:DNA binding"/>
    <property type="evidence" value="ECO:0007669"/>
    <property type="project" value="InterPro"/>
</dbReference>
<dbReference type="KEGG" id="chq:AQ619_01625"/>
<dbReference type="AlphaFoldDB" id="A0A0P0NW15"/>